<evidence type="ECO:0000256" key="1">
    <source>
        <dbReference type="SAM" id="Phobius"/>
    </source>
</evidence>
<dbReference type="RefSeq" id="WP_311713173.1">
    <property type="nucleotide sequence ID" value="NZ_JAVREZ010000002.1"/>
</dbReference>
<keyword evidence="1" id="KW-0472">Membrane</keyword>
<name>A0ABU2V344_9ACTN</name>
<dbReference type="EMBL" id="JAVREZ010000002">
    <property type="protein sequence ID" value="MDT0479803.1"/>
    <property type="molecule type" value="Genomic_DNA"/>
</dbReference>
<dbReference type="Proteomes" id="UP001183824">
    <property type="component" value="Unassembled WGS sequence"/>
</dbReference>
<sequence length="189" mass="19862">MDEGLAALLAGAGALIGALVGAVASFRGARIGAERALEAVLAQVQQQALAEHAHWAREHRKTAWIQALDEAANAVGALEEMASRCRRGEGIPGDLVERVRNANTVLSRGAIHLNVWGPEAGAAACVTLHSKTQHQFRAVLDWARAVASSGDTEAAARAYEDANAARLDAYTTLLYLARAALRDGMATST</sequence>
<accession>A0ABU2V344</accession>
<keyword evidence="1" id="KW-0812">Transmembrane</keyword>
<gene>
    <name evidence="2" type="ORF">RNB18_06410</name>
</gene>
<evidence type="ECO:0000313" key="3">
    <source>
        <dbReference type="Proteomes" id="UP001183824"/>
    </source>
</evidence>
<feature type="transmembrane region" description="Helical" evidence="1">
    <location>
        <begin position="6"/>
        <end position="26"/>
    </location>
</feature>
<proteinExistence type="predicted"/>
<comment type="caution">
    <text evidence="2">The sequence shown here is derived from an EMBL/GenBank/DDBJ whole genome shotgun (WGS) entry which is preliminary data.</text>
</comment>
<protein>
    <recommendedName>
        <fullName evidence="4">Secreted protein</fullName>
    </recommendedName>
</protein>
<reference evidence="3" key="1">
    <citation type="submission" date="2023-07" db="EMBL/GenBank/DDBJ databases">
        <title>30 novel species of actinomycetes from the DSMZ collection.</title>
        <authorList>
            <person name="Nouioui I."/>
        </authorList>
    </citation>
    <scope>NUCLEOTIDE SEQUENCE [LARGE SCALE GENOMIC DNA]</scope>
    <source>
        <strain evidence="3">DSM 41640</strain>
    </source>
</reference>
<keyword evidence="1" id="KW-1133">Transmembrane helix</keyword>
<evidence type="ECO:0008006" key="4">
    <source>
        <dbReference type="Google" id="ProtNLM"/>
    </source>
</evidence>
<evidence type="ECO:0000313" key="2">
    <source>
        <dbReference type="EMBL" id="MDT0479803.1"/>
    </source>
</evidence>
<organism evidence="2 3">
    <name type="scientific">Streptomyces doebereineriae</name>
    <dbReference type="NCBI Taxonomy" id="3075528"/>
    <lineage>
        <taxon>Bacteria</taxon>
        <taxon>Bacillati</taxon>
        <taxon>Actinomycetota</taxon>
        <taxon>Actinomycetes</taxon>
        <taxon>Kitasatosporales</taxon>
        <taxon>Streptomycetaceae</taxon>
        <taxon>Streptomyces</taxon>
    </lineage>
</organism>
<keyword evidence="3" id="KW-1185">Reference proteome</keyword>